<dbReference type="InterPro" id="IPR036188">
    <property type="entry name" value="FAD/NAD-bd_sf"/>
</dbReference>
<dbReference type="PRINTS" id="PR00411">
    <property type="entry name" value="PNDRDTASEI"/>
</dbReference>
<dbReference type="Gene3D" id="3.50.50.60">
    <property type="entry name" value="FAD/NAD(P)-binding domain"/>
    <property type="match status" value="2"/>
</dbReference>
<proteinExistence type="predicted"/>
<sequence>MPSEQFDAVIVGAGFGGIGAAIQLKRLGYENFVILDREDDLGGTWHVNRYPGLAVDVPTTTYSYFFEPNPNWSRLFTPGPEIKRYADDVADKFDVRKHMRFNTVVEGARWDEEASVWRIAIADSDTSIGSSRERSSLSARYLITATGFLSQPKVPDIPGVADFAGKVIHTTAWDDEYPLEGRRVAVIGTGATAVQLIPELTKKVADLTVYQRTPIWVVPKIDLRFGEWAKRLFARIPLTQRAVRWLTDSIYEVMINTAVIHHRQFHRLNVAAADLSKMHRFASIRDKELRRRLTPDYDFGCKRPTFSNGYYRAFTKPHVHLQSDGIERIEADGIVNADGTKTVIDTLILATGFDLWDANFPAIEVIGREGRNLGKWWRDTRFQAYQGVTMPYFPNYLSLASPFAFLGLNFFNTMEYQMRHMERLFGELKRRGATTFEVTEDANTKYRDRMTELLGDSLWTIGNCATSRSYYFNPQGEPTLLRPMSTKDAVKEASEYPLSDYQIA</sequence>
<dbReference type="Pfam" id="PF13738">
    <property type="entry name" value="Pyr_redox_3"/>
    <property type="match status" value="1"/>
</dbReference>
<organism evidence="1 2">
    <name type="scientific">Mycolicibacterium moriokaense</name>
    <dbReference type="NCBI Taxonomy" id="39691"/>
    <lineage>
        <taxon>Bacteria</taxon>
        <taxon>Bacillati</taxon>
        <taxon>Actinomycetota</taxon>
        <taxon>Actinomycetes</taxon>
        <taxon>Mycobacteriales</taxon>
        <taxon>Mycobacteriaceae</taxon>
        <taxon>Mycolicibacterium</taxon>
    </lineage>
</organism>
<evidence type="ECO:0000313" key="1">
    <source>
        <dbReference type="EMBL" id="PXX05499.1"/>
    </source>
</evidence>
<protein>
    <submittedName>
        <fullName evidence="1">Cation diffusion facilitator CzcD-associated flavoprotein CzcO</fullName>
    </submittedName>
</protein>
<comment type="caution">
    <text evidence="1">The sequence shown here is derived from an EMBL/GenBank/DDBJ whole genome shotgun (WGS) entry which is preliminary data.</text>
</comment>
<dbReference type="SUPFAM" id="SSF51905">
    <property type="entry name" value="FAD/NAD(P)-binding domain"/>
    <property type="match status" value="2"/>
</dbReference>
<keyword evidence="2" id="KW-1185">Reference proteome</keyword>
<dbReference type="AlphaFoldDB" id="A0A318HEM2"/>
<reference evidence="2" key="1">
    <citation type="submission" date="2018-05" db="EMBL/GenBank/DDBJ databases">
        <authorList>
            <person name="Deangelis K."/>
            <person name="Huntemann M."/>
            <person name="Clum A."/>
            <person name="Pillay M."/>
            <person name="Palaniappan K."/>
            <person name="Varghese N."/>
            <person name="Mikhailova N."/>
            <person name="Stamatis D."/>
            <person name="Reddy T."/>
            <person name="Daum C."/>
            <person name="Shapiro N."/>
            <person name="Ivanova N."/>
            <person name="Kyrpides N."/>
            <person name="Woyke T."/>
        </authorList>
    </citation>
    <scope>NUCLEOTIDE SEQUENCE [LARGE SCALE GENOMIC DNA]</scope>
    <source>
        <strain evidence="2">GAS496</strain>
    </source>
</reference>
<dbReference type="PRINTS" id="PR00368">
    <property type="entry name" value="FADPNR"/>
</dbReference>
<dbReference type="PANTHER" id="PTHR42877">
    <property type="entry name" value="L-ORNITHINE N(5)-MONOOXYGENASE-RELATED"/>
    <property type="match status" value="1"/>
</dbReference>
<accession>A0A318HEM2</accession>
<dbReference type="Proteomes" id="UP000247781">
    <property type="component" value="Unassembled WGS sequence"/>
</dbReference>
<dbReference type="RefSeq" id="WP_110318301.1">
    <property type="nucleotide sequence ID" value="NZ_QJJU01000017.1"/>
</dbReference>
<evidence type="ECO:0000313" key="2">
    <source>
        <dbReference type="Proteomes" id="UP000247781"/>
    </source>
</evidence>
<reference evidence="1 2" key="2">
    <citation type="submission" date="2018-06" db="EMBL/GenBank/DDBJ databases">
        <title>Sequencing of bacterial isolates from soil warming experiment in Harvard Forest, Massachusetts, USA.</title>
        <authorList>
            <person name="Deangelis K.PhD."/>
        </authorList>
    </citation>
    <scope>NUCLEOTIDE SEQUENCE [LARGE SCALE GENOMIC DNA]</scope>
    <source>
        <strain evidence="1 2">GAS496</strain>
    </source>
</reference>
<dbReference type="EMBL" id="QJJU01000017">
    <property type="protein sequence ID" value="PXX05499.1"/>
    <property type="molecule type" value="Genomic_DNA"/>
</dbReference>
<dbReference type="OrthoDB" id="5168853at2"/>
<dbReference type="PANTHER" id="PTHR42877:SF4">
    <property type="entry name" value="FAD_NAD(P)-BINDING DOMAIN-CONTAINING PROTEIN-RELATED"/>
    <property type="match status" value="1"/>
</dbReference>
<name>A0A318HEM2_9MYCO</name>
<gene>
    <name evidence="1" type="ORF">C8E89_1177</name>
</gene>
<dbReference type="InterPro" id="IPR051209">
    <property type="entry name" value="FAD-bind_Monooxygenase_sf"/>
</dbReference>